<dbReference type="GO" id="GO:0008233">
    <property type="term" value="F:peptidase activity"/>
    <property type="evidence" value="ECO:0007669"/>
    <property type="project" value="UniProtKB-KW"/>
</dbReference>
<dbReference type="GO" id="GO:0006508">
    <property type="term" value="P:proteolysis"/>
    <property type="evidence" value="ECO:0007669"/>
    <property type="project" value="UniProtKB-KW"/>
</dbReference>
<dbReference type="Gene3D" id="3.30.420.10">
    <property type="entry name" value="Ribonuclease H-like superfamily/Ribonuclease H"/>
    <property type="match status" value="1"/>
</dbReference>
<dbReference type="Gene3D" id="2.40.70.10">
    <property type="entry name" value="Acid Proteases"/>
    <property type="match status" value="1"/>
</dbReference>
<dbReference type="PROSITE" id="PS50994">
    <property type="entry name" value="INTEGRASE"/>
    <property type="match status" value="1"/>
</dbReference>
<feature type="compositionally biased region" description="Acidic residues" evidence="10">
    <location>
        <begin position="516"/>
        <end position="529"/>
    </location>
</feature>
<evidence type="ECO:0000256" key="7">
    <source>
        <dbReference type="ARBA" id="ARBA00022801"/>
    </source>
</evidence>
<dbReference type="GO" id="GO:0006338">
    <property type="term" value="P:chromatin remodeling"/>
    <property type="evidence" value="ECO:0007669"/>
    <property type="project" value="UniProtKB-ARBA"/>
</dbReference>
<evidence type="ECO:0000256" key="4">
    <source>
        <dbReference type="ARBA" id="ARBA00022695"/>
    </source>
</evidence>
<dbReference type="InterPro" id="IPR043502">
    <property type="entry name" value="DNA/RNA_pol_sf"/>
</dbReference>
<keyword evidence="14" id="KW-1185">Reference proteome</keyword>
<feature type="domain" description="Reverse transcriptase" evidence="11">
    <location>
        <begin position="814"/>
        <end position="995"/>
    </location>
</feature>
<dbReference type="InterPro" id="IPR036397">
    <property type="entry name" value="RNaseH_sf"/>
</dbReference>
<dbReference type="InterPro" id="IPR016197">
    <property type="entry name" value="Chromo-like_dom_sf"/>
</dbReference>
<feature type="region of interest" description="Disordered" evidence="10">
    <location>
        <begin position="447"/>
        <end position="471"/>
    </location>
</feature>
<feature type="compositionally biased region" description="Low complexity" evidence="10">
    <location>
        <begin position="76"/>
        <end position="112"/>
    </location>
</feature>
<dbReference type="SUPFAM" id="SSF54160">
    <property type="entry name" value="Chromo domain-like"/>
    <property type="match status" value="1"/>
</dbReference>
<keyword evidence="2" id="KW-0645">Protease</keyword>
<evidence type="ECO:0000256" key="1">
    <source>
        <dbReference type="ARBA" id="ARBA00012493"/>
    </source>
</evidence>
<keyword evidence="3" id="KW-0808">Transferase</keyword>
<reference evidence="13" key="1">
    <citation type="submission" date="2022-07" db="EMBL/GenBank/DDBJ databases">
        <title>The genome of Lyophyllum shimeji provides insight into the initial evolution of ectomycorrhizal fungal genome.</title>
        <authorList>
            <person name="Kobayashi Y."/>
            <person name="Shibata T."/>
            <person name="Hirakawa H."/>
            <person name="Shigenobu S."/>
            <person name="Nishiyama T."/>
            <person name="Yamada A."/>
            <person name="Hasebe M."/>
            <person name="Kawaguchi M."/>
        </authorList>
    </citation>
    <scope>NUCLEOTIDE SEQUENCE</scope>
    <source>
        <strain evidence="13">AT787</strain>
    </source>
</reference>
<evidence type="ECO:0000313" key="14">
    <source>
        <dbReference type="Proteomes" id="UP001063166"/>
    </source>
</evidence>
<evidence type="ECO:0000256" key="6">
    <source>
        <dbReference type="ARBA" id="ARBA00022759"/>
    </source>
</evidence>
<evidence type="ECO:0000256" key="2">
    <source>
        <dbReference type="ARBA" id="ARBA00022670"/>
    </source>
</evidence>
<dbReference type="InterPro" id="IPR041588">
    <property type="entry name" value="Integrase_H2C2"/>
</dbReference>
<dbReference type="PANTHER" id="PTHR37984:SF5">
    <property type="entry name" value="PROTEIN NYNRIN-LIKE"/>
    <property type="match status" value="1"/>
</dbReference>
<feature type="region of interest" description="Disordered" evidence="10">
    <location>
        <begin position="509"/>
        <end position="534"/>
    </location>
</feature>
<dbReference type="GO" id="GO:0005634">
    <property type="term" value="C:nucleus"/>
    <property type="evidence" value="ECO:0007669"/>
    <property type="project" value="UniProtKB-ARBA"/>
</dbReference>
<name>A0A9P3UNG3_LYOSH</name>
<keyword evidence="6" id="KW-0255">Endonuclease</keyword>
<dbReference type="InterPro" id="IPR001584">
    <property type="entry name" value="Integrase_cat-core"/>
</dbReference>
<dbReference type="Proteomes" id="UP001063166">
    <property type="component" value="Unassembled WGS sequence"/>
</dbReference>
<dbReference type="Gene3D" id="3.10.10.10">
    <property type="entry name" value="HIV Type 1 Reverse Transcriptase, subunit A, domain 1"/>
    <property type="match status" value="1"/>
</dbReference>
<dbReference type="PANTHER" id="PTHR37984">
    <property type="entry name" value="PROTEIN CBG26694"/>
    <property type="match status" value="1"/>
</dbReference>
<feature type="region of interest" description="Disordered" evidence="10">
    <location>
        <begin position="356"/>
        <end position="387"/>
    </location>
</feature>
<dbReference type="SUPFAM" id="SSF53098">
    <property type="entry name" value="Ribonuclease H-like"/>
    <property type="match status" value="1"/>
</dbReference>
<dbReference type="InterPro" id="IPR023780">
    <property type="entry name" value="Chromo_domain"/>
</dbReference>
<dbReference type="GO" id="GO:0003964">
    <property type="term" value="F:RNA-directed DNA polymerase activity"/>
    <property type="evidence" value="ECO:0007669"/>
    <property type="project" value="UniProtKB-KW"/>
</dbReference>
<dbReference type="InterPro" id="IPR043128">
    <property type="entry name" value="Rev_trsase/Diguanyl_cyclase"/>
</dbReference>
<evidence type="ECO:0000259" key="11">
    <source>
        <dbReference type="PROSITE" id="PS50878"/>
    </source>
</evidence>
<evidence type="ECO:0000256" key="8">
    <source>
        <dbReference type="ARBA" id="ARBA00022884"/>
    </source>
</evidence>
<accession>A0A9P3UNG3</accession>
<dbReference type="CDD" id="cd09274">
    <property type="entry name" value="RNase_HI_RT_Ty3"/>
    <property type="match status" value="1"/>
</dbReference>
<dbReference type="GO" id="GO:0003723">
    <property type="term" value="F:RNA binding"/>
    <property type="evidence" value="ECO:0007669"/>
    <property type="project" value="UniProtKB-KW"/>
</dbReference>
<dbReference type="PROSITE" id="PS50878">
    <property type="entry name" value="RT_POL"/>
    <property type="match status" value="1"/>
</dbReference>
<dbReference type="InterPro" id="IPR041373">
    <property type="entry name" value="RT_RNaseH"/>
</dbReference>
<dbReference type="Gene3D" id="2.40.50.40">
    <property type="match status" value="1"/>
</dbReference>
<dbReference type="Gene3D" id="3.30.70.270">
    <property type="match status" value="2"/>
</dbReference>
<sequence>MSTILFRHRSIYPRAAQIDFVPVLIHAVAYCRHSGLLTLRRIYRPSNCLGERHLFRTLPTSSLNRRSRITPTVPHTPASSVPSSLTPLSRSRSRSPSASPSPSPSSSSSSSSDSFIHIAAPSLPGAHHNPPTGLFSNRISVNMGPCSTSSVPTATVELRDGKVPVLHPGDLTPKVMKDWERGCLTYFRTKEVKEEDQVLRCTIGIRDDRICDWLAGDHDRIVKLSFQEFMNEMRVNYLPHDWPVKTRGLILNHRLDPATTSFWDYAAEMQAMNSLLVGTSSWFDTKAEPNLLRDKIEAGLDEDLGREYWASKTNLIKDWHQWLDAVRTLDETRHHNLKRQREIADEAIRAAKRPLVSSRSVNASTPNSSSFSRRTAANASSAPAATARARLPTLTAEEKTLLREHNGCFKCRRFYTTCESLTCTTGFPDAATYRTLTAADAAAAKKKVEASSAPPSATATSASSSSGRSRTVKPVAAVWPAGPSSSSWADTSVRGSTVAAVLPDVVTSGVLSGTDTESEGEGSDSDDSDVSTAPLSVPHYVWPATISGPNVETPVNVSNLIDNGSHVVLIHADLAEHLGLRRFRLHEPLEIDLAMSPSNSSPASAPAPTILSEYCKVSLTSLNQAWTSDTVRALIAPNLCASLILGLPFLTHNHLVIDHAERSIVDKRCNYNLLNPVTPVPKRAVKRVPMRTAFKKTQADRKTMVKELKTVCDARRERMEREGKFEKVKEINVVAAIQQRIKDLCAIEKLQKFESAMKTEFRDIFEPIPHVNELPRDVLAEIHLKKAEQTIRTRTYQCPRKYREAWKTLIAQHLEAGRIRPSSSQFASPAFIIPKADPTVLPRWVNDYRELNANTVPDNHPIPRVDDILHDCAKGKYFSTIDMTNSFFQTPMHPDHVHLTAVSTPFGLYEWLVMPMGLRNAPAIHQRRVSVALREYIGKICHVYLDDIVIYSQTLEEHHVNIRKILQALRDARLYVNPAKTHLYCTSINFLGHHISAAGIEADGRKVDRILAWPRPKTATEVRSFLGLVRYIAAFLPHLADHTDVLNELTHKDCDVVFPEWLPKHQVAFDAIKQIVVSRECLTTIDHDDPTKSIFVTTDASDRRSGAVLSWGDSWESARPVAFDSSTFKGAELNYPVHEKELLAIIRALRKWRADLFGAKFTVLTDHRTLENFGKQRDLSRRQARWMEFLSQFDCKIVYVKGEDNSVADALSRLPDDFPDSVDTVANAAALADMHDAATVSRCVAAILPVCRSSSPFAATFSLAHRTANLQPVAALTPAGFRILPAINMELVEQIKAGYDSDPWCKNLIAAARGMPALAQRDGLWFWKSRLVVPRAGCVRETIFRLAHDALGHFGFEKSYAAMRESYYWPKMRRDLELGYIPACRDCQRMKSSTVLPAGRYIHCPCRTVGKNCILTITDRMHSDIKIIATRTDITASDLAELFFDHWYCDNGLPTDIVCDRDKLFVSKFWKALSKLIGVKVKMSSAYHPQTDGVSERSNKTVNQALRFHVDRNQRGWQHALPRVRFEIMNTVNKSTGFSPFQLKTGRSPRVIPPLIAHPPSAEPEEVAARDIIERLKFDTATAQDNLIQAKIQQASQANKSRLDDFAFRPGDRVRLSTKNRRRAFKQAGQTRVAKFMPRFDGPYTITAVQPEASTVTLEMPNAPDTYNTFHTSQVLPFVENDKDLFLSREYAEPPPVVTEGGLEEWFVDSIIAERARGKGFQYLVRYSGYGPEHDRWMSGRELKDNAALDTWLAGKGSG</sequence>
<dbReference type="SUPFAM" id="SSF56672">
    <property type="entry name" value="DNA/RNA polymerases"/>
    <property type="match status" value="1"/>
</dbReference>
<feature type="region of interest" description="Disordered" evidence="10">
    <location>
        <begin position="65"/>
        <end position="114"/>
    </location>
</feature>
<evidence type="ECO:0000313" key="13">
    <source>
        <dbReference type="EMBL" id="GLB39297.1"/>
    </source>
</evidence>
<feature type="compositionally biased region" description="Low complexity" evidence="10">
    <location>
        <begin position="367"/>
        <end position="387"/>
    </location>
</feature>
<keyword evidence="5" id="KW-0540">Nuclease</keyword>
<evidence type="ECO:0000256" key="5">
    <source>
        <dbReference type="ARBA" id="ARBA00022722"/>
    </source>
</evidence>
<gene>
    <name evidence="13" type="ORF">LshimejAT787_0604590</name>
</gene>
<dbReference type="Pfam" id="PF00078">
    <property type="entry name" value="RVT_1"/>
    <property type="match status" value="1"/>
</dbReference>
<dbReference type="CDD" id="cd01647">
    <property type="entry name" value="RT_LTR"/>
    <property type="match status" value="1"/>
</dbReference>
<dbReference type="InterPro" id="IPR021109">
    <property type="entry name" value="Peptidase_aspartic_dom_sf"/>
</dbReference>
<dbReference type="OrthoDB" id="3268967at2759"/>
<evidence type="ECO:0000256" key="10">
    <source>
        <dbReference type="SAM" id="MobiDB-lite"/>
    </source>
</evidence>
<proteinExistence type="predicted"/>
<dbReference type="GO" id="GO:0015074">
    <property type="term" value="P:DNA integration"/>
    <property type="evidence" value="ECO:0007669"/>
    <property type="project" value="InterPro"/>
</dbReference>
<keyword evidence="7" id="KW-0378">Hydrolase</keyword>
<dbReference type="Gene3D" id="1.10.340.70">
    <property type="match status" value="1"/>
</dbReference>
<dbReference type="InterPro" id="IPR000477">
    <property type="entry name" value="RT_dom"/>
</dbReference>
<dbReference type="InterPro" id="IPR050951">
    <property type="entry name" value="Retrovirus_Pol_polyprotein"/>
</dbReference>
<evidence type="ECO:0000259" key="12">
    <source>
        <dbReference type="PROSITE" id="PS50994"/>
    </source>
</evidence>
<dbReference type="Pfam" id="PF17917">
    <property type="entry name" value="RT_RNaseH"/>
    <property type="match status" value="1"/>
</dbReference>
<dbReference type="Pfam" id="PF17921">
    <property type="entry name" value="Integrase_H2C2"/>
    <property type="match status" value="1"/>
</dbReference>
<dbReference type="CDD" id="cd00303">
    <property type="entry name" value="retropepsin_like"/>
    <property type="match status" value="1"/>
</dbReference>
<evidence type="ECO:0000256" key="3">
    <source>
        <dbReference type="ARBA" id="ARBA00022679"/>
    </source>
</evidence>
<feature type="compositionally biased region" description="Low complexity" evidence="10">
    <location>
        <begin position="450"/>
        <end position="466"/>
    </location>
</feature>
<keyword evidence="9" id="KW-0695">RNA-directed DNA polymerase</keyword>
<keyword evidence="8" id="KW-0694">RNA-binding</keyword>
<feature type="compositionally biased region" description="Polar residues" evidence="10">
    <location>
        <begin position="357"/>
        <end position="366"/>
    </location>
</feature>
<dbReference type="GO" id="GO:0004519">
    <property type="term" value="F:endonuclease activity"/>
    <property type="evidence" value="ECO:0007669"/>
    <property type="project" value="UniProtKB-KW"/>
</dbReference>
<feature type="domain" description="Integrase catalytic" evidence="12">
    <location>
        <begin position="1378"/>
        <end position="1548"/>
    </location>
</feature>
<dbReference type="InterPro" id="IPR012337">
    <property type="entry name" value="RNaseH-like_sf"/>
</dbReference>
<protein>
    <recommendedName>
        <fullName evidence="1">RNA-directed DNA polymerase</fullName>
        <ecNumber evidence="1">2.7.7.49</ecNumber>
    </recommendedName>
</protein>
<comment type="caution">
    <text evidence="13">The sequence shown here is derived from an EMBL/GenBank/DDBJ whole genome shotgun (WGS) entry which is preliminary data.</text>
</comment>
<dbReference type="EC" id="2.7.7.49" evidence="1"/>
<dbReference type="Pfam" id="PF00385">
    <property type="entry name" value="Chromo"/>
    <property type="match status" value="1"/>
</dbReference>
<evidence type="ECO:0000256" key="9">
    <source>
        <dbReference type="ARBA" id="ARBA00022918"/>
    </source>
</evidence>
<organism evidence="13 14">
    <name type="scientific">Lyophyllum shimeji</name>
    <name type="common">Hon-shimeji</name>
    <name type="synonym">Tricholoma shimeji</name>
    <dbReference type="NCBI Taxonomy" id="47721"/>
    <lineage>
        <taxon>Eukaryota</taxon>
        <taxon>Fungi</taxon>
        <taxon>Dikarya</taxon>
        <taxon>Basidiomycota</taxon>
        <taxon>Agaricomycotina</taxon>
        <taxon>Agaricomycetes</taxon>
        <taxon>Agaricomycetidae</taxon>
        <taxon>Agaricales</taxon>
        <taxon>Tricholomatineae</taxon>
        <taxon>Lyophyllaceae</taxon>
        <taxon>Lyophyllum</taxon>
    </lineage>
</organism>
<dbReference type="SMART" id="SM00298">
    <property type="entry name" value="CHROMO"/>
    <property type="match status" value="1"/>
</dbReference>
<dbReference type="FunFam" id="3.10.10.10:FF:000007">
    <property type="entry name" value="Retrovirus-related Pol polyprotein from transposon 17.6-like Protein"/>
    <property type="match status" value="1"/>
</dbReference>
<dbReference type="EMBL" id="BRPK01000006">
    <property type="protein sequence ID" value="GLB39297.1"/>
    <property type="molecule type" value="Genomic_DNA"/>
</dbReference>
<dbReference type="InterPro" id="IPR000953">
    <property type="entry name" value="Chromo/chromo_shadow_dom"/>
</dbReference>
<keyword evidence="4" id="KW-0548">Nucleotidyltransferase</keyword>